<keyword evidence="1" id="KW-0472">Membrane</keyword>
<dbReference type="EMBL" id="QKWP01001170">
    <property type="protein sequence ID" value="RIB11130.1"/>
    <property type="molecule type" value="Genomic_DNA"/>
</dbReference>
<keyword evidence="1" id="KW-0812">Transmembrane</keyword>
<reference evidence="2 3" key="1">
    <citation type="submission" date="2018-06" db="EMBL/GenBank/DDBJ databases">
        <title>Comparative genomics reveals the genomic features of Rhizophagus irregularis, R. cerebriforme, R. diaphanum and Gigaspora rosea, and their symbiotic lifestyle signature.</title>
        <authorList>
            <person name="Morin E."/>
            <person name="San Clemente H."/>
            <person name="Chen E.C.H."/>
            <person name="De La Providencia I."/>
            <person name="Hainaut M."/>
            <person name="Kuo A."/>
            <person name="Kohler A."/>
            <person name="Murat C."/>
            <person name="Tang N."/>
            <person name="Roy S."/>
            <person name="Loubradou J."/>
            <person name="Henrissat B."/>
            <person name="Grigoriev I.V."/>
            <person name="Corradi N."/>
            <person name="Roux C."/>
            <person name="Martin F.M."/>
        </authorList>
    </citation>
    <scope>NUCLEOTIDE SEQUENCE [LARGE SCALE GENOMIC DNA]</scope>
    <source>
        <strain evidence="2 3">DAOM 194757</strain>
    </source>
</reference>
<protein>
    <submittedName>
        <fullName evidence="2">Uncharacterized protein</fullName>
    </submittedName>
</protein>
<feature type="transmembrane region" description="Helical" evidence="1">
    <location>
        <begin position="43"/>
        <end position="63"/>
    </location>
</feature>
<name>A0A397ULJ3_9GLOM</name>
<keyword evidence="1" id="KW-1133">Transmembrane helix</keyword>
<evidence type="ECO:0000313" key="3">
    <source>
        <dbReference type="Proteomes" id="UP000266673"/>
    </source>
</evidence>
<dbReference type="Proteomes" id="UP000266673">
    <property type="component" value="Unassembled WGS sequence"/>
</dbReference>
<evidence type="ECO:0000256" key="1">
    <source>
        <dbReference type="SAM" id="Phobius"/>
    </source>
</evidence>
<proteinExistence type="predicted"/>
<gene>
    <name evidence="2" type="ORF">C2G38_2104394</name>
</gene>
<sequence>MSDGFGNYYKIHYHYEIYFKKIMVAAIVFVHYHYHVVDSDQKIIDHIMVIVIFFLNTVAKQIYYI</sequence>
<evidence type="ECO:0000313" key="2">
    <source>
        <dbReference type="EMBL" id="RIB11130.1"/>
    </source>
</evidence>
<comment type="caution">
    <text evidence="2">The sequence shown here is derived from an EMBL/GenBank/DDBJ whole genome shotgun (WGS) entry which is preliminary data.</text>
</comment>
<feature type="transmembrane region" description="Helical" evidence="1">
    <location>
        <begin position="18"/>
        <end position="37"/>
    </location>
</feature>
<organism evidence="2 3">
    <name type="scientific">Gigaspora rosea</name>
    <dbReference type="NCBI Taxonomy" id="44941"/>
    <lineage>
        <taxon>Eukaryota</taxon>
        <taxon>Fungi</taxon>
        <taxon>Fungi incertae sedis</taxon>
        <taxon>Mucoromycota</taxon>
        <taxon>Glomeromycotina</taxon>
        <taxon>Glomeromycetes</taxon>
        <taxon>Diversisporales</taxon>
        <taxon>Gigasporaceae</taxon>
        <taxon>Gigaspora</taxon>
    </lineage>
</organism>
<dbReference type="AlphaFoldDB" id="A0A397ULJ3"/>
<accession>A0A397ULJ3</accession>
<keyword evidence="3" id="KW-1185">Reference proteome</keyword>